<keyword evidence="1" id="KW-0732">Signal</keyword>
<dbReference type="STRING" id="1156985.SAMN04488118_103376"/>
<dbReference type="InterPro" id="IPR036374">
    <property type="entry name" value="OxRdtase_Mopterin-bd_sf"/>
</dbReference>
<dbReference type="AlphaFoldDB" id="A0A1G5QAG0"/>
<proteinExistence type="predicted"/>
<organism evidence="3 4">
    <name type="scientific">Epibacterium ulvae</name>
    <dbReference type="NCBI Taxonomy" id="1156985"/>
    <lineage>
        <taxon>Bacteria</taxon>
        <taxon>Pseudomonadati</taxon>
        <taxon>Pseudomonadota</taxon>
        <taxon>Alphaproteobacteria</taxon>
        <taxon>Rhodobacterales</taxon>
        <taxon>Roseobacteraceae</taxon>
        <taxon>Epibacterium</taxon>
    </lineage>
</organism>
<dbReference type="Gene3D" id="3.90.420.10">
    <property type="entry name" value="Oxidoreductase, molybdopterin-binding domain"/>
    <property type="match status" value="1"/>
</dbReference>
<protein>
    <recommendedName>
        <fullName evidence="2">Oxidoreductase molybdopterin-binding domain-containing protein</fullName>
    </recommendedName>
</protein>
<evidence type="ECO:0000256" key="1">
    <source>
        <dbReference type="SAM" id="SignalP"/>
    </source>
</evidence>
<dbReference type="EMBL" id="FMWG01000003">
    <property type="protein sequence ID" value="SCZ58677.1"/>
    <property type="molecule type" value="Genomic_DNA"/>
</dbReference>
<keyword evidence="4" id="KW-1185">Reference proteome</keyword>
<dbReference type="Proteomes" id="UP000198767">
    <property type="component" value="Unassembled WGS sequence"/>
</dbReference>
<sequence>MIAVLKRMVMIVAIVFAGVGGAHAGATLLQVDVLNDDGSLRESHSYTLDDLRAVSAEGFETNTIWTEGVQQFKGVALSTLLEQLNVSGGQLQAVAINDYSVTIPITDAIAGGPIVAYERNGASMSVRNKGPLWIVYPYDRDPSYQTEAVYSRSIWQLEKIIVSK</sequence>
<evidence type="ECO:0000259" key="2">
    <source>
        <dbReference type="Pfam" id="PF00174"/>
    </source>
</evidence>
<dbReference type="OrthoDB" id="9798763at2"/>
<dbReference type="InterPro" id="IPR000572">
    <property type="entry name" value="OxRdtase_Mopterin-bd_dom"/>
</dbReference>
<evidence type="ECO:0000313" key="4">
    <source>
        <dbReference type="Proteomes" id="UP000198767"/>
    </source>
</evidence>
<accession>A0A1G5QAG0</accession>
<reference evidence="3 4" key="1">
    <citation type="submission" date="2016-10" db="EMBL/GenBank/DDBJ databases">
        <authorList>
            <person name="de Groot N.N."/>
        </authorList>
    </citation>
    <scope>NUCLEOTIDE SEQUENCE [LARGE SCALE GENOMIC DNA]</scope>
    <source>
        <strain evidence="3 4">U95</strain>
    </source>
</reference>
<name>A0A1G5QAG0_9RHOB</name>
<dbReference type="SUPFAM" id="SSF56524">
    <property type="entry name" value="Oxidoreductase molybdopterin-binding domain"/>
    <property type="match status" value="1"/>
</dbReference>
<feature type="chain" id="PRO_5011539866" description="Oxidoreductase molybdopterin-binding domain-containing protein" evidence="1">
    <location>
        <begin position="25"/>
        <end position="164"/>
    </location>
</feature>
<feature type="signal peptide" evidence="1">
    <location>
        <begin position="1"/>
        <end position="24"/>
    </location>
</feature>
<dbReference type="RefSeq" id="WP_090217526.1">
    <property type="nucleotide sequence ID" value="NZ_FMWG01000003.1"/>
</dbReference>
<feature type="domain" description="Oxidoreductase molybdopterin-binding" evidence="2">
    <location>
        <begin position="67"/>
        <end position="137"/>
    </location>
</feature>
<evidence type="ECO:0000313" key="3">
    <source>
        <dbReference type="EMBL" id="SCZ58677.1"/>
    </source>
</evidence>
<dbReference type="Pfam" id="PF00174">
    <property type="entry name" value="Oxidored_molyb"/>
    <property type="match status" value="1"/>
</dbReference>
<gene>
    <name evidence="3" type="ORF">SAMN04488118_103376</name>
</gene>